<proteinExistence type="inferred from homology"/>
<dbReference type="FunFam" id="3.30.63.10:FF:000002">
    <property type="entry name" value="Guanylate kinase 1"/>
    <property type="match status" value="1"/>
</dbReference>
<dbReference type="EMBL" id="SIJB01000049">
    <property type="protein sequence ID" value="NBI30978.1"/>
    <property type="molecule type" value="Genomic_DNA"/>
</dbReference>
<evidence type="ECO:0000256" key="7">
    <source>
        <dbReference type="ARBA" id="ARBA00030128"/>
    </source>
</evidence>
<dbReference type="SUPFAM" id="SSF52540">
    <property type="entry name" value="P-loop containing nucleoside triphosphate hydrolases"/>
    <property type="match status" value="1"/>
</dbReference>
<dbReference type="CDD" id="cd00071">
    <property type="entry name" value="GMPK"/>
    <property type="match status" value="1"/>
</dbReference>
<evidence type="ECO:0000256" key="4">
    <source>
        <dbReference type="ARBA" id="ARBA00016296"/>
    </source>
</evidence>
<evidence type="ECO:0000256" key="2">
    <source>
        <dbReference type="ARBA" id="ARBA00005790"/>
    </source>
</evidence>
<accession>A0A6N9Q7Z0</accession>
<evidence type="ECO:0000259" key="9">
    <source>
        <dbReference type="PROSITE" id="PS50052"/>
    </source>
</evidence>
<dbReference type="GO" id="GO:0005829">
    <property type="term" value="C:cytosol"/>
    <property type="evidence" value="ECO:0007669"/>
    <property type="project" value="TreeGrafter"/>
</dbReference>
<organism evidence="10 11">
    <name type="scientific">Chengkuizengella marina</name>
    <dbReference type="NCBI Taxonomy" id="2507566"/>
    <lineage>
        <taxon>Bacteria</taxon>
        <taxon>Bacillati</taxon>
        <taxon>Bacillota</taxon>
        <taxon>Bacilli</taxon>
        <taxon>Bacillales</taxon>
        <taxon>Paenibacillaceae</taxon>
        <taxon>Chengkuizengella</taxon>
    </lineage>
</organism>
<dbReference type="InterPro" id="IPR027417">
    <property type="entry name" value="P-loop_NTPase"/>
</dbReference>
<protein>
    <recommendedName>
        <fullName evidence="4">Guanylate kinase</fullName>
        <ecNumber evidence="3">2.7.4.8</ecNumber>
    </recommendedName>
    <alternativeName>
        <fullName evidence="7">GMP kinase</fullName>
    </alternativeName>
</protein>
<keyword evidence="11" id="KW-1185">Reference proteome</keyword>
<dbReference type="PROSITE" id="PS00856">
    <property type="entry name" value="GUANYLATE_KINASE_1"/>
    <property type="match status" value="1"/>
</dbReference>
<evidence type="ECO:0000256" key="6">
    <source>
        <dbReference type="ARBA" id="ARBA00022777"/>
    </source>
</evidence>
<dbReference type="RefSeq" id="WP_160647793.1">
    <property type="nucleotide sequence ID" value="NZ_SIJB01000049.1"/>
</dbReference>
<evidence type="ECO:0000313" key="10">
    <source>
        <dbReference type="EMBL" id="NBI30978.1"/>
    </source>
</evidence>
<dbReference type="Gene3D" id="3.30.63.10">
    <property type="entry name" value="Guanylate Kinase phosphate binding domain"/>
    <property type="match status" value="1"/>
</dbReference>
<comment type="similarity">
    <text evidence="2">Belongs to the guanylate kinase family.</text>
</comment>
<evidence type="ECO:0000256" key="3">
    <source>
        <dbReference type="ARBA" id="ARBA00012961"/>
    </source>
</evidence>
<dbReference type="GO" id="GO:0004385">
    <property type="term" value="F:GMP kinase activity"/>
    <property type="evidence" value="ECO:0007669"/>
    <property type="project" value="UniProtKB-EC"/>
</dbReference>
<dbReference type="SMART" id="SM00072">
    <property type="entry name" value="GuKc"/>
    <property type="match status" value="1"/>
</dbReference>
<evidence type="ECO:0000256" key="5">
    <source>
        <dbReference type="ARBA" id="ARBA00022679"/>
    </source>
</evidence>
<dbReference type="InterPro" id="IPR008144">
    <property type="entry name" value="Guanylate_kin-like_dom"/>
</dbReference>
<sequence length="181" mass="21206">MGKLFVISGNSGAGKTTIMRECMGNQKEIVSVTTRPPRENEIDGIDYYFLTQKQFEELYKNNDLAEYNEYEGHGYNYGVTKEELNEKLDAYNCYVIADYNGMQQFKELYEDCVTIFIYTSKEDAILNMISREDKLHQVEKRIGTYENELENKKCYDYAIRNDRGRMKKTLKDVESILVNLV</sequence>
<gene>
    <name evidence="10" type="ORF">ERL59_18670</name>
</gene>
<dbReference type="InterPro" id="IPR020590">
    <property type="entry name" value="Guanylate_kinase_CS"/>
</dbReference>
<evidence type="ECO:0000256" key="1">
    <source>
        <dbReference type="ARBA" id="ARBA00003531"/>
    </source>
</evidence>
<dbReference type="Proteomes" id="UP000448943">
    <property type="component" value="Unassembled WGS sequence"/>
</dbReference>
<comment type="catalytic activity">
    <reaction evidence="8">
        <text>GMP + ATP = GDP + ADP</text>
        <dbReference type="Rhea" id="RHEA:20780"/>
        <dbReference type="ChEBI" id="CHEBI:30616"/>
        <dbReference type="ChEBI" id="CHEBI:58115"/>
        <dbReference type="ChEBI" id="CHEBI:58189"/>
        <dbReference type="ChEBI" id="CHEBI:456216"/>
        <dbReference type="EC" id="2.7.4.8"/>
    </reaction>
</comment>
<dbReference type="AlphaFoldDB" id="A0A6N9Q7Z0"/>
<keyword evidence="5" id="KW-0808">Transferase</keyword>
<evidence type="ECO:0000313" key="11">
    <source>
        <dbReference type="Proteomes" id="UP000448943"/>
    </source>
</evidence>
<keyword evidence="6" id="KW-0418">Kinase</keyword>
<evidence type="ECO:0000256" key="8">
    <source>
        <dbReference type="ARBA" id="ARBA00048594"/>
    </source>
</evidence>
<dbReference type="OrthoDB" id="1033810at2"/>
<comment type="caution">
    <text evidence="10">The sequence shown here is derived from an EMBL/GenBank/DDBJ whole genome shotgun (WGS) entry which is preliminary data.</text>
</comment>
<dbReference type="PROSITE" id="PS50052">
    <property type="entry name" value="GUANYLATE_KINASE_2"/>
    <property type="match status" value="1"/>
</dbReference>
<dbReference type="Pfam" id="PF00625">
    <property type="entry name" value="Guanylate_kin"/>
    <property type="match status" value="1"/>
</dbReference>
<comment type="function">
    <text evidence="1">Essential for recycling GMP and indirectly, cGMP.</text>
</comment>
<dbReference type="Gene3D" id="3.40.50.300">
    <property type="entry name" value="P-loop containing nucleotide triphosphate hydrolases"/>
    <property type="match status" value="1"/>
</dbReference>
<dbReference type="PANTHER" id="PTHR23117">
    <property type="entry name" value="GUANYLATE KINASE-RELATED"/>
    <property type="match status" value="1"/>
</dbReference>
<name>A0A6N9Q7Z0_9BACL</name>
<dbReference type="PANTHER" id="PTHR23117:SF13">
    <property type="entry name" value="GUANYLATE KINASE"/>
    <property type="match status" value="1"/>
</dbReference>
<feature type="domain" description="Guanylate kinase-like" evidence="9">
    <location>
        <begin position="2"/>
        <end position="178"/>
    </location>
</feature>
<dbReference type="InterPro" id="IPR008145">
    <property type="entry name" value="GK/Ca_channel_bsu"/>
</dbReference>
<reference evidence="10 11" key="1">
    <citation type="submission" date="2019-01" db="EMBL/GenBank/DDBJ databases">
        <title>Chengkuizengella sp. nov., isolated from deep-sea sediment of East Pacific Ocean.</title>
        <authorList>
            <person name="Yang J."/>
            <person name="Lai Q."/>
            <person name="Shao Z."/>
        </authorList>
    </citation>
    <scope>NUCLEOTIDE SEQUENCE [LARGE SCALE GENOMIC DNA]</scope>
    <source>
        <strain evidence="10 11">YPA3-1-1</strain>
    </source>
</reference>
<dbReference type="EC" id="2.7.4.8" evidence="3"/>